<dbReference type="PANTHER" id="PTHR35869">
    <property type="entry name" value="OUTER-MEMBRANE LIPOPROTEIN CARRIER PROTEIN"/>
    <property type="match status" value="1"/>
</dbReference>
<keyword evidence="1" id="KW-0732">Signal</keyword>
<comment type="caution">
    <text evidence="2">The sequence shown here is derived from an EMBL/GenBank/DDBJ whole genome shotgun (WGS) entry which is preliminary data.</text>
</comment>
<dbReference type="InterPro" id="IPR004564">
    <property type="entry name" value="OM_lipoprot_carrier_LolA-like"/>
</dbReference>
<organism evidence="2 3">
    <name type="scientific">Altererythrobacter ishigakiensis</name>
    <dbReference type="NCBI Taxonomy" id="476157"/>
    <lineage>
        <taxon>Bacteria</taxon>
        <taxon>Pseudomonadati</taxon>
        <taxon>Pseudomonadota</taxon>
        <taxon>Alphaproteobacteria</taxon>
        <taxon>Sphingomonadales</taxon>
        <taxon>Erythrobacteraceae</taxon>
        <taxon>Altererythrobacter</taxon>
    </lineage>
</organism>
<dbReference type="STRING" id="476157.GCA_001663155_00260"/>
<dbReference type="CDD" id="cd16325">
    <property type="entry name" value="LolA"/>
    <property type="match status" value="1"/>
</dbReference>
<dbReference type="AlphaFoldDB" id="A0A562UT98"/>
<evidence type="ECO:0000256" key="1">
    <source>
        <dbReference type="ARBA" id="ARBA00022729"/>
    </source>
</evidence>
<dbReference type="EMBL" id="VLLK01000001">
    <property type="protein sequence ID" value="TWJ08864.1"/>
    <property type="molecule type" value="Genomic_DNA"/>
</dbReference>
<gene>
    <name evidence="2" type="ORF">JN10_0484</name>
</gene>
<sequence length="245" mass="27180">MILLNSRRATGSVTVQRSATRQRSMSIFAFLSKRPLRAALAGVVLCALPASLAPTAPAVAQSEAGDLNRAVSALRQISTLKADFSQTDRLGQTANGVLTLKRGGKIRFDYGEDQDLLVVSNGRSLYLVDYEVSQVQRWPIRNSPLGALLDPERDISRYGKLVQTGNPDVVSIEVRDPKRPEFGMITMIFVRDVTAPGGLELNTWVALDAQNNRTTVRLRNHRYGVTVADSEFRFRDPRQSSRRPR</sequence>
<dbReference type="SUPFAM" id="SSF89392">
    <property type="entry name" value="Prokaryotic lipoproteins and lipoprotein localization factors"/>
    <property type="match status" value="1"/>
</dbReference>
<dbReference type="Proteomes" id="UP000320547">
    <property type="component" value="Unassembled WGS sequence"/>
</dbReference>
<keyword evidence="2" id="KW-0449">Lipoprotein</keyword>
<dbReference type="PANTHER" id="PTHR35869:SF1">
    <property type="entry name" value="OUTER-MEMBRANE LIPOPROTEIN CARRIER PROTEIN"/>
    <property type="match status" value="1"/>
</dbReference>
<reference evidence="2 3" key="1">
    <citation type="submission" date="2019-07" db="EMBL/GenBank/DDBJ databases">
        <title>Genomic Encyclopedia of Archaeal and Bacterial Type Strains, Phase II (KMG-II): from individual species to whole genera.</title>
        <authorList>
            <person name="Goeker M."/>
        </authorList>
    </citation>
    <scope>NUCLEOTIDE SEQUENCE [LARGE SCALE GENOMIC DNA]</scope>
    <source>
        <strain evidence="2 3">ATCC BAA-2084</strain>
    </source>
</reference>
<dbReference type="Gene3D" id="2.50.20.10">
    <property type="entry name" value="Lipoprotein localisation LolA/LolB/LppX"/>
    <property type="match status" value="1"/>
</dbReference>
<dbReference type="InterPro" id="IPR029046">
    <property type="entry name" value="LolA/LolB/LppX"/>
</dbReference>
<keyword evidence="3" id="KW-1185">Reference proteome</keyword>
<proteinExistence type="predicted"/>
<evidence type="ECO:0000313" key="3">
    <source>
        <dbReference type="Proteomes" id="UP000320547"/>
    </source>
</evidence>
<dbReference type="Pfam" id="PF03548">
    <property type="entry name" value="LolA"/>
    <property type="match status" value="1"/>
</dbReference>
<protein>
    <submittedName>
        <fullName evidence="2">Outer membrane lipoprotein-sorting protein</fullName>
    </submittedName>
</protein>
<name>A0A562UT98_9SPHN</name>
<evidence type="ECO:0000313" key="2">
    <source>
        <dbReference type="EMBL" id="TWJ08864.1"/>
    </source>
</evidence>
<accession>A0A562UT98</accession>